<dbReference type="CDD" id="cd02440">
    <property type="entry name" value="AdoMet_MTases"/>
    <property type="match status" value="1"/>
</dbReference>
<dbReference type="SUPFAM" id="SSF53335">
    <property type="entry name" value="S-adenosyl-L-methionine-dependent methyltransferases"/>
    <property type="match status" value="1"/>
</dbReference>
<dbReference type="Pfam" id="PF13578">
    <property type="entry name" value="Methyltransf_24"/>
    <property type="match status" value="1"/>
</dbReference>
<name>A0A1B7VVQ8_APHFL</name>
<proteinExistence type="predicted"/>
<evidence type="ECO:0000313" key="1">
    <source>
        <dbReference type="EMBL" id="OBQ24989.1"/>
    </source>
</evidence>
<organism evidence="1 2">
    <name type="scientific">Aphanizomenon flos-aquae LD13</name>
    <dbReference type="NCBI Taxonomy" id="1710894"/>
    <lineage>
        <taxon>Bacteria</taxon>
        <taxon>Bacillati</taxon>
        <taxon>Cyanobacteriota</taxon>
        <taxon>Cyanophyceae</taxon>
        <taxon>Nostocales</taxon>
        <taxon>Aphanizomenonaceae</taxon>
        <taxon>Aphanizomenon</taxon>
    </lineage>
</organism>
<comment type="caution">
    <text evidence="1">The sequence shown here is derived from an EMBL/GenBank/DDBJ whole genome shotgun (WGS) entry which is preliminary data.</text>
</comment>
<evidence type="ECO:0008006" key="3">
    <source>
        <dbReference type="Google" id="ProtNLM"/>
    </source>
</evidence>
<accession>A0A1B7VVQ8</accession>
<dbReference type="PATRIC" id="fig|1710894.3.peg.287"/>
<dbReference type="AlphaFoldDB" id="A0A1B7VVQ8"/>
<reference evidence="1 2" key="1">
    <citation type="submission" date="2015-09" db="EMBL/GenBank/DDBJ databases">
        <title>Whole genome shotgun sequence assembly of Aphanizomenon flos-aquae UKL13.</title>
        <authorList>
            <person name="Driscoll C."/>
        </authorList>
    </citation>
    <scope>NUCLEOTIDE SEQUENCE [LARGE SCALE GENOMIC DNA]</scope>
    <source>
        <strain evidence="1">MDT13</strain>
    </source>
</reference>
<dbReference type="Gene3D" id="3.40.50.150">
    <property type="entry name" value="Vaccinia Virus protein VP39"/>
    <property type="match status" value="1"/>
</dbReference>
<gene>
    <name evidence="1" type="ORF">AN481_12630</name>
</gene>
<sequence>MVRPNPDDDNPLWQYFCNNQKRLIYKWHQYFDIYHNHFSRFRGLPIKVLEIGVAHGGSLQMWKSYFGEQAYIYGIDIDPRCKQLEEERVEIFIGSQTDRDFLQYVRNTIGTVDIIIDDGGHTMEQQICSFEELYPAVQERGVYLVEDLHTSYWSGYGGGYKKEGTFIEYAKNFIDQLNAWHSQDHGLTPSYLTKTCTGLHFYDSVLVIEKYPNHYKPKTSMTGKFSF</sequence>
<protein>
    <recommendedName>
        <fullName evidence="3">Methyltransferase</fullName>
    </recommendedName>
</protein>
<evidence type="ECO:0000313" key="2">
    <source>
        <dbReference type="Proteomes" id="UP000092382"/>
    </source>
</evidence>
<dbReference type="EMBL" id="LJOY01000040">
    <property type="protein sequence ID" value="OBQ24989.1"/>
    <property type="molecule type" value="Genomic_DNA"/>
</dbReference>
<dbReference type="STRING" id="1803587.GCA_001593825_03301"/>
<dbReference type="InterPro" id="IPR029063">
    <property type="entry name" value="SAM-dependent_MTases_sf"/>
</dbReference>
<dbReference type="Proteomes" id="UP000092382">
    <property type="component" value="Unassembled WGS sequence"/>
</dbReference>